<evidence type="ECO:0000256" key="1">
    <source>
        <dbReference type="ARBA" id="ARBA00005564"/>
    </source>
</evidence>
<proteinExistence type="inferred from homology"/>
<comment type="similarity">
    <text evidence="1">Belongs to the cycloisomerase 2 family.</text>
</comment>
<dbReference type="OrthoDB" id="9972196at2759"/>
<dbReference type="InterPro" id="IPR019405">
    <property type="entry name" value="Lactonase_7-beta_prop"/>
</dbReference>
<accession>A0A4Y7T1D4</accession>
<keyword evidence="3" id="KW-1185">Reference proteome</keyword>
<evidence type="ECO:0000313" key="3">
    <source>
        <dbReference type="Proteomes" id="UP000298030"/>
    </source>
</evidence>
<dbReference type="SUPFAM" id="SSF75011">
    <property type="entry name" value="3-carboxy-cis,cis-mucoante lactonizing enzyme"/>
    <property type="match status" value="1"/>
</dbReference>
<dbReference type="Pfam" id="PF10282">
    <property type="entry name" value="Lactonase"/>
    <property type="match status" value="1"/>
</dbReference>
<gene>
    <name evidence="2" type="ORF">FA13DRAFT_1633838</name>
</gene>
<dbReference type="STRING" id="71717.A0A4Y7T1D4"/>
<dbReference type="PANTHER" id="PTHR30344:SF7">
    <property type="entry name" value="DUF2415 DOMAIN-CONTAINING PROTEIN"/>
    <property type="match status" value="1"/>
</dbReference>
<dbReference type="InterPro" id="IPR050282">
    <property type="entry name" value="Cycloisomerase_2"/>
</dbReference>
<evidence type="ECO:0000313" key="2">
    <source>
        <dbReference type="EMBL" id="TEB27963.1"/>
    </source>
</evidence>
<dbReference type="Gene3D" id="2.130.10.10">
    <property type="entry name" value="YVTN repeat-like/Quinoprotein amine dehydrogenase"/>
    <property type="match status" value="1"/>
</dbReference>
<reference evidence="2 3" key="1">
    <citation type="journal article" date="2019" name="Nat. Ecol. Evol.">
        <title>Megaphylogeny resolves global patterns of mushroom evolution.</title>
        <authorList>
            <person name="Varga T."/>
            <person name="Krizsan K."/>
            <person name="Foldi C."/>
            <person name="Dima B."/>
            <person name="Sanchez-Garcia M."/>
            <person name="Sanchez-Ramirez S."/>
            <person name="Szollosi G.J."/>
            <person name="Szarkandi J.G."/>
            <person name="Papp V."/>
            <person name="Albert L."/>
            <person name="Andreopoulos W."/>
            <person name="Angelini C."/>
            <person name="Antonin V."/>
            <person name="Barry K.W."/>
            <person name="Bougher N.L."/>
            <person name="Buchanan P."/>
            <person name="Buyck B."/>
            <person name="Bense V."/>
            <person name="Catcheside P."/>
            <person name="Chovatia M."/>
            <person name="Cooper J."/>
            <person name="Damon W."/>
            <person name="Desjardin D."/>
            <person name="Finy P."/>
            <person name="Geml J."/>
            <person name="Haridas S."/>
            <person name="Hughes K."/>
            <person name="Justo A."/>
            <person name="Karasinski D."/>
            <person name="Kautmanova I."/>
            <person name="Kiss B."/>
            <person name="Kocsube S."/>
            <person name="Kotiranta H."/>
            <person name="LaButti K.M."/>
            <person name="Lechner B.E."/>
            <person name="Liimatainen K."/>
            <person name="Lipzen A."/>
            <person name="Lukacs Z."/>
            <person name="Mihaltcheva S."/>
            <person name="Morgado L.N."/>
            <person name="Niskanen T."/>
            <person name="Noordeloos M.E."/>
            <person name="Ohm R.A."/>
            <person name="Ortiz-Santana B."/>
            <person name="Ovrebo C."/>
            <person name="Racz N."/>
            <person name="Riley R."/>
            <person name="Savchenko A."/>
            <person name="Shiryaev A."/>
            <person name="Soop K."/>
            <person name="Spirin V."/>
            <person name="Szebenyi C."/>
            <person name="Tomsovsky M."/>
            <person name="Tulloss R.E."/>
            <person name="Uehling J."/>
            <person name="Grigoriev I.V."/>
            <person name="Vagvolgyi C."/>
            <person name="Papp T."/>
            <person name="Martin F.M."/>
            <person name="Miettinen O."/>
            <person name="Hibbett D.S."/>
            <person name="Nagy L.G."/>
        </authorList>
    </citation>
    <scope>NUCLEOTIDE SEQUENCE [LARGE SCALE GENOMIC DNA]</scope>
    <source>
        <strain evidence="2 3">FP101781</strain>
    </source>
</reference>
<dbReference type="PANTHER" id="PTHR30344">
    <property type="entry name" value="6-PHOSPHOGLUCONOLACTONASE-RELATED"/>
    <property type="match status" value="1"/>
</dbReference>
<keyword evidence="2" id="KW-0413">Isomerase</keyword>
<sequence>MVSWRILAGGYDAFIATYLFTVAANGTADLRVLSRSPTGRDVSWITQHPFNKQLIYAVNELTPTGAVQSFNVNPDGSLSQALDTVSSGGAHPAHVVALPNGKVVVLNYSSGDGRIISTTNGGAKFNVSGPLIKFEAPLGGVSHPHQTVEHEDSLYIPDLGADKIWRVQVGDDDQVTFRQAISQPKGSGPRHIAISGDRLYTLHELTSTLSVQPVPSLDATSTEIASVSIAPTDAPSGAKWSAAEILIPNATERLPKQYIYTSNRNIGFNPDQRGDTIAIFEHVGKGTSDEKLVLVNQVFTGLSQIRGMEFGPAEGGGDEYLIASGVQPKGGVVVLKKVDGGRDLEVVARNYEVPTRTSFVWL</sequence>
<dbReference type="InterPro" id="IPR015943">
    <property type="entry name" value="WD40/YVTN_repeat-like_dom_sf"/>
</dbReference>
<organism evidence="2 3">
    <name type="scientific">Coprinellus micaceus</name>
    <name type="common">Glistening ink-cap mushroom</name>
    <name type="synonym">Coprinus micaceus</name>
    <dbReference type="NCBI Taxonomy" id="71717"/>
    <lineage>
        <taxon>Eukaryota</taxon>
        <taxon>Fungi</taxon>
        <taxon>Dikarya</taxon>
        <taxon>Basidiomycota</taxon>
        <taxon>Agaricomycotina</taxon>
        <taxon>Agaricomycetes</taxon>
        <taxon>Agaricomycetidae</taxon>
        <taxon>Agaricales</taxon>
        <taxon>Agaricineae</taxon>
        <taxon>Psathyrellaceae</taxon>
        <taxon>Coprinellus</taxon>
    </lineage>
</organism>
<dbReference type="AlphaFoldDB" id="A0A4Y7T1D4"/>
<name>A0A4Y7T1D4_COPMI</name>
<comment type="caution">
    <text evidence="2">The sequence shown here is derived from an EMBL/GenBank/DDBJ whole genome shotgun (WGS) entry which is preliminary data.</text>
</comment>
<dbReference type="GO" id="GO:0017057">
    <property type="term" value="F:6-phosphogluconolactonase activity"/>
    <property type="evidence" value="ECO:0007669"/>
    <property type="project" value="TreeGrafter"/>
</dbReference>
<dbReference type="EMBL" id="QPFP01000036">
    <property type="protein sequence ID" value="TEB27963.1"/>
    <property type="molecule type" value="Genomic_DNA"/>
</dbReference>
<dbReference type="GO" id="GO:0016853">
    <property type="term" value="F:isomerase activity"/>
    <property type="evidence" value="ECO:0007669"/>
    <property type="project" value="UniProtKB-KW"/>
</dbReference>
<dbReference type="Proteomes" id="UP000298030">
    <property type="component" value="Unassembled WGS sequence"/>
</dbReference>
<protein>
    <submittedName>
        <fullName evidence="2">Putative isomerase YbhE</fullName>
    </submittedName>
</protein>